<dbReference type="RefSeq" id="WP_216131725.1">
    <property type="nucleotide sequence ID" value="NZ_JAHLDG010000007.1"/>
</dbReference>
<evidence type="ECO:0000313" key="1">
    <source>
        <dbReference type="EMBL" id="MBU3219621.1"/>
    </source>
</evidence>
<sequence>MGKLIITLKQHTPLIHFQGDQDGATIRATEFKPKLDKFLIEHAFSGGFEEYKQYLIGYKDLKTEEDFKDKKSFNYKLKFYNVVNLKKSDIKKDFPFYFNNIATNKFVYCDSLDLEIFSLNELFLEIILKSLPDFLMNHNFGQRQSKGFGSFFINDQNKYQINNNEKYYDKNYIKNLKSGFYIKLHNYQNKKEIQNQPLFYNEAREIFNNAEIIYTKIRRGGQKSDSYIKQYAENKHMIWDKDAIRHRFINKNDDLIDNAYLIKDLLGLSINELWKDNCNKEFFVKKEMCDCKNEDKIERMESPIFFKLLKDEKGAFNIYIKVKDIPKDFFDKKFKIIKYMKISGEKIDEFKLSTPKMEQFNIHDFFEFVKCKENIGTPSNKDKNNSIKLKLSSSIEDSMDPLTLQKLKSFKLDPL</sequence>
<evidence type="ECO:0000313" key="2">
    <source>
        <dbReference type="Proteomes" id="UP000740830"/>
    </source>
</evidence>
<dbReference type="Proteomes" id="UP000740830">
    <property type="component" value="Unassembled WGS sequence"/>
</dbReference>
<organism evidence="1 2">
    <name type="scientific">Clostridium algidicarnis</name>
    <dbReference type="NCBI Taxonomy" id="37659"/>
    <lineage>
        <taxon>Bacteria</taxon>
        <taxon>Bacillati</taxon>
        <taxon>Bacillota</taxon>
        <taxon>Clostridia</taxon>
        <taxon>Eubacteriales</taxon>
        <taxon>Clostridiaceae</taxon>
        <taxon>Clostridium</taxon>
    </lineage>
</organism>
<accession>A0ABS6C2C5</accession>
<protein>
    <submittedName>
        <fullName evidence="1">Uncharacterized protein</fullName>
    </submittedName>
</protein>
<comment type="caution">
    <text evidence="1">The sequence shown here is derived from an EMBL/GenBank/DDBJ whole genome shotgun (WGS) entry which is preliminary data.</text>
</comment>
<name>A0ABS6C2C5_9CLOT</name>
<gene>
    <name evidence="1" type="ORF">KPL27_05810</name>
</gene>
<keyword evidence="2" id="KW-1185">Reference proteome</keyword>
<proteinExistence type="predicted"/>
<dbReference type="EMBL" id="JAHLDG010000007">
    <property type="protein sequence ID" value="MBU3219621.1"/>
    <property type="molecule type" value="Genomic_DNA"/>
</dbReference>
<reference evidence="1 2" key="1">
    <citation type="submission" date="2021-06" db="EMBL/GenBank/DDBJ databases">
        <title>Clostridia strains as spoilage organisms.</title>
        <authorList>
            <person name="Wambui J."/>
            <person name="Stephan R."/>
            <person name="Stevens M.J.A."/>
        </authorList>
    </citation>
    <scope>NUCLEOTIDE SEQUENCE [LARGE SCALE GENOMIC DNA]</scope>
    <source>
        <strain evidence="1 2">CM013</strain>
    </source>
</reference>